<dbReference type="PROSITE" id="PS51462">
    <property type="entry name" value="NUDIX"/>
    <property type="match status" value="1"/>
</dbReference>
<evidence type="ECO:0000259" key="8">
    <source>
        <dbReference type="PROSITE" id="PS51462"/>
    </source>
</evidence>
<evidence type="ECO:0000256" key="6">
    <source>
        <dbReference type="ARBA" id="ARBA00032162"/>
    </source>
</evidence>
<dbReference type="InterPro" id="IPR015797">
    <property type="entry name" value="NUDIX_hydrolase-like_dom_sf"/>
</dbReference>
<comment type="similarity">
    <text evidence="3">Belongs to the Nudix hydrolase family. NudK subfamily.</text>
</comment>
<evidence type="ECO:0000256" key="1">
    <source>
        <dbReference type="ARBA" id="ARBA00000847"/>
    </source>
</evidence>
<protein>
    <recommendedName>
        <fullName evidence="4">GDP-mannose pyrophosphatase</fullName>
    </recommendedName>
    <alternativeName>
        <fullName evidence="6">GDP-mannose hydrolase</fullName>
    </alternativeName>
    <alternativeName>
        <fullName evidence="7">GDPMK</fullName>
    </alternativeName>
</protein>
<dbReference type="CDD" id="cd03424">
    <property type="entry name" value="NUDIX_ADPRase_Nudt5_UGPPase_Nudt14"/>
    <property type="match status" value="1"/>
</dbReference>
<proteinExistence type="inferred from homology"/>
<gene>
    <name evidence="9" type="ORF">SAMN05661044_00042</name>
</gene>
<dbReference type="GO" id="GO:0005829">
    <property type="term" value="C:cytosol"/>
    <property type="evidence" value="ECO:0007669"/>
    <property type="project" value="TreeGrafter"/>
</dbReference>
<dbReference type="SUPFAM" id="SSF55811">
    <property type="entry name" value="Nudix"/>
    <property type="match status" value="1"/>
</dbReference>
<dbReference type="Pfam" id="PF00293">
    <property type="entry name" value="NUDIX"/>
    <property type="match status" value="1"/>
</dbReference>
<name>A0A1H7GC33_OLID1</name>
<dbReference type="PANTHER" id="PTHR11839">
    <property type="entry name" value="UDP/ADP-SUGAR PYROPHOSPHATASE"/>
    <property type="match status" value="1"/>
</dbReference>
<keyword evidence="10" id="KW-1185">Reference proteome</keyword>
<dbReference type="PANTHER" id="PTHR11839:SF18">
    <property type="entry name" value="NUDIX HYDROLASE DOMAIN-CONTAINING PROTEIN"/>
    <property type="match status" value="1"/>
</dbReference>
<accession>A0A1H7GC33</accession>
<sequence>MSDLIKPWILLEEEDISPSVWYPLRKQRVQLPNGLVVDDYFLSPLGDVVQILAITSDNHVVLTRQYKHGLGEVLLELPGGMQQRGKTLLQSAVAELEEECGIKTAEANLKFICKFAINPTKLKQVTYGYILFDAQFNSVQKPDVTENIEVITLPAPEVLRMVEDGKIWVTDSMNLILMAARQYPEIFVG</sequence>
<evidence type="ECO:0000313" key="10">
    <source>
        <dbReference type="Proteomes" id="UP000199421"/>
    </source>
</evidence>
<dbReference type="GO" id="GO:0016787">
    <property type="term" value="F:hydrolase activity"/>
    <property type="evidence" value="ECO:0007669"/>
    <property type="project" value="UniProtKB-KW"/>
</dbReference>
<feature type="domain" description="Nudix hydrolase" evidence="8">
    <location>
        <begin position="44"/>
        <end position="175"/>
    </location>
</feature>
<dbReference type="EMBL" id="FOAF01000001">
    <property type="protein sequence ID" value="SEK35681.1"/>
    <property type="molecule type" value="Genomic_DNA"/>
</dbReference>
<dbReference type="Proteomes" id="UP000199421">
    <property type="component" value="Unassembled WGS sequence"/>
</dbReference>
<dbReference type="GO" id="GO:0006753">
    <property type="term" value="P:nucleoside phosphate metabolic process"/>
    <property type="evidence" value="ECO:0007669"/>
    <property type="project" value="TreeGrafter"/>
</dbReference>
<dbReference type="AlphaFoldDB" id="A0A1H7GC33"/>
<keyword evidence="5" id="KW-0378">Hydrolase</keyword>
<dbReference type="GO" id="GO:0019693">
    <property type="term" value="P:ribose phosphate metabolic process"/>
    <property type="evidence" value="ECO:0007669"/>
    <property type="project" value="TreeGrafter"/>
</dbReference>
<dbReference type="Gene3D" id="3.90.79.10">
    <property type="entry name" value="Nucleoside Triphosphate Pyrophosphohydrolase"/>
    <property type="match status" value="1"/>
</dbReference>
<reference evidence="10" key="1">
    <citation type="submission" date="2016-10" db="EMBL/GenBank/DDBJ databases">
        <authorList>
            <person name="Varghese N."/>
            <person name="Submissions S."/>
        </authorList>
    </citation>
    <scope>NUCLEOTIDE SEQUENCE [LARGE SCALE GENOMIC DNA]</scope>
    <source>
        <strain evidence="10">DSM 18733</strain>
    </source>
</reference>
<evidence type="ECO:0000256" key="4">
    <source>
        <dbReference type="ARBA" id="ARBA00016377"/>
    </source>
</evidence>
<dbReference type="RefSeq" id="WP_093316329.1">
    <property type="nucleotide sequence ID" value="NZ_FOAF01000001.1"/>
</dbReference>
<dbReference type="OrthoDB" id="9806150at2"/>
<evidence type="ECO:0000256" key="7">
    <source>
        <dbReference type="ARBA" id="ARBA00032272"/>
    </source>
</evidence>
<dbReference type="InterPro" id="IPR000086">
    <property type="entry name" value="NUDIX_hydrolase_dom"/>
</dbReference>
<evidence type="ECO:0000256" key="5">
    <source>
        <dbReference type="ARBA" id="ARBA00022801"/>
    </source>
</evidence>
<evidence type="ECO:0000256" key="3">
    <source>
        <dbReference type="ARBA" id="ARBA00007275"/>
    </source>
</evidence>
<comment type="cofactor">
    <cofactor evidence="2">
        <name>Mg(2+)</name>
        <dbReference type="ChEBI" id="CHEBI:18420"/>
    </cofactor>
</comment>
<organism evidence="9 10">
    <name type="scientific">Olivibacter domesticus</name>
    <name type="common">Pseudosphingobacterium domesticum</name>
    <dbReference type="NCBI Taxonomy" id="407022"/>
    <lineage>
        <taxon>Bacteria</taxon>
        <taxon>Pseudomonadati</taxon>
        <taxon>Bacteroidota</taxon>
        <taxon>Sphingobacteriia</taxon>
        <taxon>Sphingobacteriales</taxon>
        <taxon>Sphingobacteriaceae</taxon>
        <taxon>Olivibacter</taxon>
    </lineage>
</organism>
<evidence type="ECO:0000256" key="2">
    <source>
        <dbReference type="ARBA" id="ARBA00001946"/>
    </source>
</evidence>
<evidence type="ECO:0000313" key="9">
    <source>
        <dbReference type="EMBL" id="SEK35681.1"/>
    </source>
</evidence>
<comment type="catalytic activity">
    <reaction evidence="1">
        <text>GDP-alpha-D-mannose + H2O = alpha-D-mannose 1-phosphate + GMP + 2 H(+)</text>
        <dbReference type="Rhea" id="RHEA:27978"/>
        <dbReference type="ChEBI" id="CHEBI:15377"/>
        <dbReference type="ChEBI" id="CHEBI:15378"/>
        <dbReference type="ChEBI" id="CHEBI:57527"/>
        <dbReference type="ChEBI" id="CHEBI:58115"/>
        <dbReference type="ChEBI" id="CHEBI:58409"/>
    </reaction>
</comment>
<dbReference type="STRING" id="407022.SAMN05661044_00042"/>